<feature type="active site" description="Proton acceptor" evidence="3">
    <location>
        <position position="377"/>
    </location>
</feature>
<dbReference type="Proteomes" id="UP000054166">
    <property type="component" value="Unassembled WGS sequence"/>
</dbReference>
<keyword evidence="6" id="KW-1185">Reference proteome</keyword>
<comment type="similarity">
    <text evidence="1">Belongs to the peptidase S33 family.</text>
</comment>
<dbReference type="Pfam" id="PF06441">
    <property type="entry name" value="EHN"/>
    <property type="match status" value="1"/>
</dbReference>
<dbReference type="OrthoDB" id="7130006at2759"/>
<keyword evidence="2" id="KW-0378">Hydrolase</keyword>
<dbReference type="PRINTS" id="PR00412">
    <property type="entry name" value="EPOXHYDRLASE"/>
</dbReference>
<feature type="active site" description="Nucleophile" evidence="3">
    <location>
        <position position="196"/>
    </location>
</feature>
<evidence type="ECO:0000256" key="2">
    <source>
        <dbReference type="ARBA" id="ARBA00022801"/>
    </source>
</evidence>
<dbReference type="STRING" id="765440.A0A0C3FT79"/>
<organism evidence="5 6">
    <name type="scientific">Piloderma croceum (strain F 1598)</name>
    <dbReference type="NCBI Taxonomy" id="765440"/>
    <lineage>
        <taxon>Eukaryota</taxon>
        <taxon>Fungi</taxon>
        <taxon>Dikarya</taxon>
        <taxon>Basidiomycota</taxon>
        <taxon>Agaricomycotina</taxon>
        <taxon>Agaricomycetes</taxon>
        <taxon>Agaricomycetidae</taxon>
        <taxon>Atheliales</taxon>
        <taxon>Atheliaceae</taxon>
        <taxon>Piloderma</taxon>
    </lineage>
</organism>
<evidence type="ECO:0000313" key="6">
    <source>
        <dbReference type="Proteomes" id="UP000054166"/>
    </source>
</evidence>
<dbReference type="HOGENOM" id="CLU_019414_0_0_1"/>
<dbReference type="PANTHER" id="PTHR21661">
    <property type="entry name" value="EPOXIDE HYDROLASE 1-RELATED"/>
    <property type="match status" value="1"/>
</dbReference>
<protein>
    <recommendedName>
        <fullName evidence="4">Epoxide hydrolase N-terminal domain-containing protein</fullName>
    </recommendedName>
</protein>
<dbReference type="InParanoid" id="A0A0C3FT79"/>
<sequence length="400" mass="45283">MSVPFTNLPAKATLRPARFNVSIPQAKLDELQTLLNHSKLAPDTYEGSHEDRKYGLTNKWIREAKSVWEKQFDWRKHEEHINSFPHYVAPVVDDGIEYNIHFVALFSDKRDAVPLVLLHGWPGSFLEFLPIISILRKEHNSFTLPYHLIVPSMPGYTFSSPPPLDRDLRIQDIARIFDKLMVGLGFVDGYVVQGGDIGSKVGRVMAVEHASCKAIHLNFCIMPEPVNASKALSTTEEIGLIRAKEFLRIGSAYALEQATRPSTLGMVLSSSPLALLAWIGEKFLDWTDEDPPLDTILESVTLYWLTDTISRSIYPYRQVSSTLFTPGSIGTHENPIWHINKPFGFSWFPQEIAPVPRSWIETTGDLVFFRQHTKGGHFAAVEQSAVLLKDLEDFITQVWK</sequence>
<dbReference type="InterPro" id="IPR010497">
    <property type="entry name" value="Epoxide_hydro_N"/>
</dbReference>
<dbReference type="SUPFAM" id="SSF53474">
    <property type="entry name" value="alpha/beta-Hydrolases"/>
    <property type="match status" value="1"/>
</dbReference>
<dbReference type="GO" id="GO:0097176">
    <property type="term" value="P:epoxide metabolic process"/>
    <property type="evidence" value="ECO:0007669"/>
    <property type="project" value="TreeGrafter"/>
</dbReference>
<gene>
    <name evidence="5" type="ORF">PILCRDRAFT_3900</name>
</gene>
<accession>A0A0C3FT79</accession>
<reference evidence="5 6" key="1">
    <citation type="submission" date="2014-04" db="EMBL/GenBank/DDBJ databases">
        <authorList>
            <consortium name="DOE Joint Genome Institute"/>
            <person name="Kuo A."/>
            <person name="Tarkka M."/>
            <person name="Buscot F."/>
            <person name="Kohler A."/>
            <person name="Nagy L.G."/>
            <person name="Floudas D."/>
            <person name="Copeland A."/>
            <person name="Barry K.W."/>
            <person name="Cichocki N."/>
            <person name="Veneault-Fourrey C."/>
            <person name="LaButti K."/>
            <person name="Lindquist E.A."/>
            <person name="Lipzen A."/>
            <person name="Lundell T."/>
            <person name="Morin E."/>
            <person name="Murat C."/>
            <person name="Sun H."/>
            <person name="Tunlid A."/>
            <person name="Henrissat B."/>
            <person name="Grigoriev I.V."/>
            <person name="Hibbett D.S."/>
            <person name="Martin F."/>
            <person name="Nordberg H.P."/>
            <person name="Cantor M.N."/>
            <person name="Hua S.X."/>
        </authorList>
    </citation>
    <scope>NUCLEOTIDE SEQUENCE [LARGE SCALE GENOMIC DNA]</scope>
    <source>
        <strain evidence="5 6">F 1598</strain>
    </source>
</reference>
<dbReference type="GO" id="GO:0004301">
    <property type="term" value="F:epoxide hydrolase activity"/>
    <property type="evidence" value="ECO:0007669"/>
    <property type="project" value="TreeGrafter"/>
</dbReference>
<proteinExistence type="inferred from homology"/>
<dbReference type="InterPro" id="IPR029058">
    <property type="entry name" value="AB_hydrolase_fold"/>
</dbReference>
<name>A0A0C3FT79_PILCF</name>
<evidence type="ECO:0000256" key="1">
    <source>
        <dbReference type="ARBA" id="ARBA00010088"/>
    </source>
</evidence>
<reference evidence="6" key="2">
    <citation type="submission" date="2015-01" db="EMBL/GenBank/DDBJ databases">
        <title>Evolutionary Origins and Diversification of the Mycorrhizal Mutualists.</title>
        <authorList>
            <consortium name="DOE Joint Genome Institute"/>
            <consortium name="Mycorrhizal Genomics Consortium"/>
            <person name="Kohler A."/>
            <person name="Kuo A."/>
            <person name="Nagy L.G."/>
            <person name="Floudas D."/>
            <person name="Copeland A."/>
            <person name="Barry K.W."/>
            <person name="Cichocki N."/>
            <person name="Veneault-Fourrey C."/>
            <person name="LaButti K."/>
            <person name="Lindquist E.A."/>
            <person name="Lipzen A."/>
            <person name="Lundell T."/>
            <person name="Morin E."/>
            <person name="Murat C."/>
            <person name="Riley R."/>
            <person name="Ohm R."/>
            <person name="Sun H."/>
            <person name="Tunlid A."/>
            <person name="Henrissat B."/>
            <person name="Grigoriev I.V."/>
            <person name="Hibbett D.S."/>
            <person name="Martin F."/>
        </authorList>
    </citation>
    <scope>NUCLEOTIDE SEQUENCE [LARGE SCALE GENOMIC DNA]</scope>
    <source>
        <strain evidence="6">F 1598</strain>
    </source>
</reference>
<dbReference type="AlphaFoldDB" id="A0A0C3FT79"/>
<dbReference type="EMBL" id="KN832979">
    <property type="protein sequence ID" value="KIM87430.1"/>
    <property type="molecule type" value="Genomic_DNA"/>
</dbReference>
<feature type="active site" description="Proton donor" evidence="3">
    <location>
        <position position="316"/>
    </location>
</feature>
<evidence type="ECO:0000313" key="5">
    <source>
        <dbReference type="EMBL" id="KIM87430.1"/>
    </source>
</evidence>
<dbReference type="PANTHER" id="PTHR21661:SF39">
    <property type="entry name" value="HYDROLASE, PUTATIVE (AFU_ORTHOLOGUE AFUA_3G08960)-RELATED"/>
    <property type="match status" value="1"/>
</dbReference>
<dbReference type="Gene3D" id="3.40.50.1820">
    <property type="entry name" value="alpha/beta hydrolase"/>
    <property type="match status" value="1"/>
</dbReference>
<feature type="domain" description="Epoxide hydrolase N-terminal" evidence="4">
    <location>
        <begin position="17"/>
        <end position="128"/>
    </location>
</feature>
<dbReference type="PIRSF" id="PIRSF001112">
    <property type="entry name" value="Epoxide_hydrolase"/>
    <property type="match status" value="1"/>
</dbReference>
<evidence type="ECO:0000256" key="3">
    <source>
        <dbReference type="PIRSR" id="PIRSR001112-1"/>
    </source>
</evidence>
<evidence type="ECO:0000259" key="4">
    <source>
        <dbReference type="Pfam" id="PF06441"/>
    </source>
</evidence>
<dbReference type="InterPro" id="IPR000639">
    <property type="entry name" value="Epox_hydrolase-like"/>
</dbReference>
<dbReference type="InterPro" id="IPR016292">
    <property type="entry name" value="Epoxide_hydrolase"/>
</dbReference>